<evidence type="ECO:0000256" key="9">
    <source>
        <dbReference type="ARBA" id="ARBA00022833"/>
    </source>
</evidence>
<dbReference type="GO" id="GO:0005506">
    <property type="term" value="F:iron ion binding"/>
    <property type="evidence" value="ECO:0007669"/>
    <property type="project" value="InterPro"/>
</dbReference>
<keyword evidence="9" id="KW-0862">Zinc</keyword>
<organism evidence="21 22">
    <name type="scientific">Onychostoma macrolepis</name>
    <dbReference type="NCBI Taxonomy" id="369639"/>
    <lineage>
        <taxon>Eukaryota</taxon>
        <taxon>Metazoa</taxon>
        <taxon>Chordata</taxon>
        <taxon>Craniata</taxon>
        <taxon>Vertebrata</taxon>
        <taxon>Euteleostomi</taxon>
        <taxon>Actinopterygii</taxon>
        <taxon>Neopterygii</taxon>
        <taxon>Teleostei</taxon>
        <taxon>Ostariophysi</taxon>
        <taxon>Cypriniformes</taxon>
        <taxon>Cyprinidae</taxon>
        <taxon>Acrossocheilinae</taxon>
        <taxon>Onychostoma</taxon>
    </lineage>
</organism>
<comment type="similarity">
    <text evidence="4 18">Belongs to the cytochrome P450 family.</text>
</comment>
<dbReference type="GO" id="GO:0008270">
    <property type="term" value="F:zinc ion binding"/>
    <property type="evidence" value="ECO:0007669"/>
    <property type="project" value="UniProtKB-KW"/>
</dbReference>
<sequence length="634" mass="72206">MIVYSYRFEYNNTKLPHMVRRANQTLMIIGSASVQIRRQWELALRRDGFVASKRTLLCSEHFRSEDFDRTGQTVRLKGGVVPSIFDFPAHLQRLVATRSTTTSRRAEDNLPMDLSQDVPQPDVVSVCMWNVKQMRSSYGLLQTSALFAAVLLFLCIYLFSISSSSQNDGKYPPGPKPLPLLGNLHLLNLKKTYLSLWKLSKQYGSVFTVHFGPKKVVILSGYKAVKQALVNLSEEFGDRDITPIFHDFNDGFGITFSNGENWREMRRFALANLRDFGMGKKRSEEIIIEETQYLKEEFEKFEGKPFDTTQPVNLAVSNIISAIVYGSRFEYNNTELHRMVRRANTTMQMTGSASVQLYNMFPWLRCFVKNQKRIINNFREAFKQSEELVAGLQKTLSPQNPRGITDSFLILQQQKQGSSELGTLFHSKNLHCTINNLFAAGTDTTTTTLRWGLLLMAKYPEIQDKVQDEIDRVIGGRQPVVEDRKNLPYTDAVIHETQRFANIVPISVPRQTTCDVHLNGYLIKKGTSVWPLLVSVLRDESEWETPGNFNPGHFLNKQGQFVKKDAFMPFSAGRRVCLGEGLARMELFLFLTSLLQRFRFTPPPGVSEDDLDLSPVVGLTLNPAPHKLFAVKRS</sequence>
<keyword evidence="12 16" id="KW-0408">Iron</keyword>
<feature type="binding site" description="axial binding residue" evidence="16">
    <location>
        <position position="577"/>
    </location>
    <ligand>
        <name>heme</name>
        <dbReference type="ChEBI" id="CHEBI:30413"/>
    </ligand>
    <ligandPart>
        <name>Fe</name>
        <dbReference type="ChEBI" id="CHEBI:18248"/>
    </ligandPart>
</feature>
<keyword evidence="13 18" id="KW-0503">Monooxygenase</keyword>
<accession>A0A7J6D8T3</accession>
<proteinExistence type="inferred from homology"/>
<keyword evidence="14 17" id="KW-0238">DNA-binding</keyword>
<keyword evidence="8" id="KW-0256">Endoplasmic reticulum</keyword>
<comment type="subcellular location">
    <subcellularLocation>
        <location evidence="3">Endoplasmic reticulum membrane</location>
    </subcellularLocation>
    <subcellularLocation>
        <location evidence="2">Microsome membrane</location>
    </subcellularLocation>
</comment>
<evidence type="ECO:0000313" key="21">
    <source>
        <dbReference type="EMBL" id="KAF4115660.1"/>
    </source>
</evidence>
<feature type="transmembrane region" description="Helical" evidence="19">
    <location>
        <begin position="138"/>
        <end position="159"/>
    </location>
</feature>
<evidence type="ECO:0000256" key="3">
    <source>
        <dbReference type="ARBA" id="ARBA00004586"/>
    </source>
</evidence>
<dbReference type="PROSITE" id="PS50950">
    <property type="entry name" value="ZF_THAP"/>
    <property type="match status" value="1"/>
</dbReference>
<keyword evidence="15 19" id="KW-0472">Membrane</keyword>
<dbReference type="Gene3D" id="1.10.630.10">
    <property type="entry name" value="Cytochrome P450"/>
    <property type="match status" value="1"/>
</dbReference>
<evidence type="ECO:0000313" key="22">
    <source>
        <dbReference type="Proteomes" id="UP000579812"/>
    </source>
</evidence>
<dbReference type="PRINTS" id="PR00385">
    <property type="entry name" value="P450"/>
</dbReference>
<comment type="caution">
    <text evidence="21">The sequence shown here is derived from an EMBL/GenBank/DDBJ whole genome shotgun (WGS) entry which is preliminary data.</text>
</comment>
<keyword evidence="5 16" id="KW-0349">Heme</keyword>
<dbReference type="GO" id="GO:0020037">
    <property type="term" value="F:heme binding"/>
    <property type="evidence" value="ECO:0007669"/>
    <property type="project" value="InterPro"/>
</dbReference>
<dbReference type="GO" id="GO:0046222">
    <property type="term" value="P:aflatoxin metabolic process"/>
    <property type="evidence" value="ECO:0007669"/>
    <property type="project" value="UniProtKB-ARBA"/>
</dbReference>
<keyword evidence="19" id="KW-0812">Transmembrane</keyword>
<dbReference type="InterPro" id="IPR002401">
    <property type="entry name" value="Cyt_P450_E_grp-I"/>
</dbReference>
<dbReference type="InterPro" id="IPR001128">
    <property type="entry name" value="Cyt_P450"/>
</dbReference>
<dbReference type="PANTHER" id="PTHR24300:SF319">
    <property type="entry name" value="CYTOCHROME P450, FAMILY 2, SUBFAMILY AC, POLYPEPTIDE 1"/>
    <property type="match status" value="1"/>
</dbReference>
<dbReference type="SUPFAM" id="SSF48264">
    <property type="entry name" value="Cytochrome P450"/>
    <property type="match status" value="1"/>
</dbReference>
<dbReference type="GO" id="GO:0003677">
    <property type="term" value="F:DNA binding"/>
    <property type="evidence" value="ECO:0007669"/>
    <property type="project" value="UniProtKB-UniRule"/>
</dbReference>
<evidence type="ECO:0000256" key="16">
    <source>
        <dbReference type="PIRSR" id="PIRSR602401-1"/>
    </source>
</evidence>
<keyword evidence="22" id="KW-1185">Reference proteome</keyword>
<evidence type="ECO:0000256" key="5">
    <source>
        <dbReference type="ARBA" id="ARBA00022617"/>
    </source>
</evidence>
<dbReference type="Proteomes" id="UP000579812">
    <property type="component" value="Unassembled WGS sequence"/>
</dbReference>
<dbReference type="EMBL" id="JAAMOB010000003">
    <property type="protein sequence ID" value="KAF4115660.1"/>
    <property type="molecule type" value="Genomic_DNA"/>
</dbReference>
<dbReference type="SUPFAM" id="SSF57716">
    <property type="entry name" value="Glucocorticoid receptor-like (DNA-binding domain)"/>
    <property type="match status" value="1"/>
</dbReference>
<evidence type="ECO:0000256" key="8">
    <source>
        <dbReference type="ARBA" id="ARBA00022824"/>
    </source>
</evidence>
<gene>
    <name evidence="21" type="ORF">G5714_003149</name>
</gene>
<dbReference type="InterPro" id="IPR050182">
    <property type="entry name" value="Cytochrome_P450_fam2"/>
</dbReference>
<keyword evidence="10" id="KW-0492">Microsome</keyword>
<protein>
    <recommendedName>
        <fullName evidence="20">THAP-type domain-containing protein</fullName>
    </recommendedName>
</protein>
<dbReference type="FunFam" id="1.10.630.10:FF:000010">
    <property type="entry name" value="cytochrome P450 2W1 isoform X2"/>
    <property type="match status" value="1"/>
</dbReference>
<evidence type="ECO:0000256" key="12">
    <source>
        <dbReference type="ARBA" id="ARBA00023004"/>
    </source>
</evidence>
<evidence type="ECO:0000256" key="13">
    <source>
        <dbReference type="ARBA" id="ARBA00023033"/>
    </source>
</evidence>
<evidence type="ECO:0000256" key="1">
    <source>
        <dbReference type="ARBA" id="ARBA00001971"/>
    </source>
</evidence>
<dbReference type="PANTHER" id="PTHR24300">
    <property type="entry name" value="CYTOCHROME P450 508A4-RELATED"/>
    <property type="match status" value="1"/>
</dbReference>
<evidence type="ECO:0000259" key="20">
    <source>
        <dbReference type="PROSITE" id="PS50950"/>
    </source>
</evidence>
<dbReference type="InterPro" id="IPR006612">
    <property type="entry name" value="THAP_Znf"/>
</dbReference>
<keyword evidence="7 17" id="KW-0863">Zinc-finger</keyword>
<reference evidence="21 22" key="1">
    <citation type="submission" date="2020-04" db="EMBL/GenBank/DDBJ databases">
        <title>Chromosome-level genome assembly of a cyprinid fish Onychostoma macrolepis by integration of Nanopore Sequencing, Bionano and Hi-C technology.</title>
        <authorList>
            <person name="Wang D."/>
        </authorList>
    </citation>
    <scope>NUCLEOTIDE SEQUENCE [LARGE SCALE GENOMIC DNA]</scope>
    <source>
        <strain evidence="21">SWU-2019</strain>
        <tissue evidence="21">Muscle</tissue>
    </source>
</reference>
<dbReference type="GO" id="GO:0006082">
    <property type="term" value="P:organic acid metabolic process"/>
    <property type="evidence" value="ECO:0007669"/>
    <property type="project" value="TreeGrafter"/>
</dbReference>
<dbReference type="Pfam" id="PF00067">
    <property type="entry name" value="p450"/>
    <property type="match status" value="1"/>
</dbReference>
<dbReference type="InterPro" id="IPR036396">
    <property type="entry name" value="Cyt_P450_sf"/>
</dbReference>
<evidence type="ECO:0000256" key="10">
    <source>
        <dbReference type="ARBA" id="ARBA00022848"/>
    </source>
</evidence>
<dbReference type="GO" id="GO:0005789">
    <property type="term" value="C:endoplasmic reticulum membrane"/>
    <property type="evidence" value="ECO:0007669"/>
    <property type="project" value="UniProtKB-SubCell"/>
</dbReference>
<dbReference type="PROSITE" id="PS00086">
    <property type="entry name" value="CYTOCHROME_P450"/>
    <property type="match status" value="1"/>
</dbReference>
<evidence type="ECO:0000256" key="17">
    <source>
        <dbReference type="PROSITE-ProRule" id="PRU00309"/>
    </source>
</evidence>
<dbReference type="AlphaFoldDB" id="A0A7J6D8T3"/>
<keyword evidence="11 18" id="KW-0560">Oxidoreductase</keyword>
<evidence type="ECO:0000256" key="2">
    <source>
        <dbReference type="ARBA" id="ARBA00004524"/>
    </source>
</evidence>
<dbReference type="GO" id="GO:0006805">
    <property type="term" value="P:xenobiotic metabolic process"/>
    <property type="evidence" value="ECO:0007669"/>
    <property type="project" value="TreeGrafter"/>
</dbReference>
<dbReference type="InterPro" id="IPR017972">
    <property type="entry name" value="Cyt_P450_CS"/>
</dbReference>
<name>A0A7J6D8T3_9TELE</name>
<evidence type="ECO:0000256" key="14">
    <source>
        <dbReference type="ARBA" id="ARBA00023125"/>
    </source>
</evidence>
<keyword evidence="6 16" id="KW-0479">Metal-binding</keyword>
<dbReference type="GO" id="GO:0016712">
    <property type="term" value="F:oxidoreductase activity, acting on paired donors, with incorporation or reduction of molecular oxygen, reduced flavin or flavoprotein as one donor, and incorporation of one atom of oxygen"/>
    <property type="evidence" value="ECO:0007669"/>
    <property type="project" value="TreeGrafter"/>
</dbReference>
<keyword evidence="19" id="KW-1133">Transmembrane helix</keyword>
<feature type="domain" description="THAP-type" evidence="20">
    <location>
        <begin position="1"/>
        <end position="85"/>
    </location>
</feature>
<evidence type="ECO:0000256" key="4">
    <source>
        <dbReference type="ARBA" id="ARBA00010617"/>
    </source>
</evidence>
<comment type="cofactor">
    <cofactor evidence="1 16">
        <name>heme</name>
        <dbReference type="ChEBI" id="CHEBI:30413"/>
    </cofactor>
</comment>
<evidence type="ECO:0000256" key="6">
    <source>
        <dbReference type="ARBA" id="ARBA00022723"/>
    </source>
</evidence>
<evidence type="ECO:0000256" key="19">
    <source>
        <dbReference type="SAM" id="Phobius"/>
    </source>
</evidence>
<dbReference type="SMART" id="SM00980">
    <property type="entry name" value="THAP"/>
    <property type="match status" value="1"/>
</dbReference>
<dbReference type="Pfam" id="PF05485">
    <property type="entry name" value="THAP"/>
    <property type="match status" value="1"/>
</dbReference>
<evidence type="ECO:0000256" key="15">
    <source>
        <dbReference type="ARBA" id="ARBA00023136"/>
    </source>
</evidence>
<evidence type="ECO:0000256" key="7">
    <source>
        <dbReference type="ARBA" id="ARBA00022771"/>
    </source>
</evidence>
<evidence type="ECO:0000256" key="18">
    <source>
        <dbReference type="RuleBase" id="RU000461"/>
    </source>
</evidence>
<dbReference type="PRINTS" id="PR00463">
    <property type="entry name" value="EP450I"/>
</dbReference>
<evidence type="ECO:0000256" key="11">
    <source>
        <dbReference type="ARBA" id="ARBA00023002"/>
    </source>
</evidence>